<evidence type="ECO:0000313" key="10">
    <source>
        <dbReference type="Proteomes" id="UP000278962"/>
    </source>
</evidence>
<comment type="caution">
    <text evidence="9">The sequence shown here is derived from an EMBL/GenBank/DDBJ whole genome shotgun (WGS) entry which is preliminary data.</text>
</comment>
<evidence type="ECO:0000256" key="4">
    <source>
        <dbReference type="ARBA" id="ARBA00022692"/>
    </source>
</evidence>
<evidence type="ECO:0000259" key="8">
    <source>
        <dbReference type="PROSITE" id="PS50156"/>
    </source>
</evidence>
<keyword evidence="6 7" id="KW-0472">Membrane</keyword>
<dbReference type="AlphaFoldDB" id="A0A660LIU8"/>
<dbReference type="RefSeq" id="WP_121250891.1">
    <property type="nucleotide sequence ID" value="NZ_RBIL01000001.1"/>
</dbReference>
<protein>
    <submittedName>
        <fullName evidence="9">RND superfamily putative drug exporter</fullName>
    </submittedName>
</protein>
<accession>A0A660LIU8</accession>
<dbReference type="SUPFAM" id="SSF82866">
    <property type="entry name" value="Multidrug efflux transporter AcrB transmembrane domain"/>
    <property type="match status" value="2"/>
</dbReference>
<evidence type="ECO:0000256" key="6">
    <source>
        <dbReference type="ARBA" id="ARBA00023136"/>
    </source>
</evidence>
<keyword evidence="5 7" id="KW-1133">Transmembrane helix</keyword>
<feature type="transmembrane region" description="Helical" evidence="7">
    <location>
        <begin position="190"/>
        <end position="207"/>
    </location>
</feature>
<dbReference type="Proteomes" id="UP000278962">
    <property type="component" value="Unassembled WGS sequence"/>
</dbReference>
<proteinExistence type="inferred from homology"/>
<sequence>MTSRWAVIGLWLLLAAAMLPLQGPLQSRAADESDTFLARGSESAEAKRVIEAHFRAGSESAAVIAYFREGGITSDDRLRIADDMNRICAAGTIPTLKSVGSPYGLACGDDDPLDLSPGGPGLLTSSDASVALASASLTDDSTPVAEAAAATIRSIVPSPDGDKSGLRAWVTGEVGFEADRSEAVKTIDETLLLVTCGVLILLLLAIYRSPLMALVPIFVVGVAYVVAGGSTYLLVRAGVTTVSGQSTAILIVLMFGAGTDYCLLLVARFRDELRRTADVDAAIRRASERTAPAILSAGAIVVAAMLVLVVADYNATREMGPILALGIAVMVVAGLTLLPALLGVLGRRAFWPAVPRVEERPRPVAPLWRRVGQLVQRRPALVAAGVTALLVAGALGNLGGREPLDFSESFRSPPESVGGEQLISERFIPGRAAPVELVMPYGDREAVLGGLTSGARTAVEEAYLFAASVPKREGGESELALAQAYLKLEPFSDAATDAMPELRRVAREAAGGERVLLGGEVPEAYDTREALKRDNRIVVPLGLLLILVILGVLLRAVVMPLYVIATVILSFGFALGVSSLIFTHVMGQPASDQTLEQFAFIFLVALGVDYNVFLLARIREERVRASSTRDAVVTALERTGGVITSAGLVLAATFSVLMALPLESLFQVGFVVALGLLVDTFLVRALLVPSLAVLLGERNWWPGSPVT</sequence>
<evidence type="ECO:0000256" key="1">
    <source>
        <dbReference type="ARBA" id="ARBA00004651"/>
    </source>
</evidence>
<feature type="domain" description="SSD" evidence="8">
    <location>
        <begin position="212"/>
        <end position="344"/>
    </location>
</feature>
<dbReference type="GO" id="GO:0005886">
    <property type="term" value="C:plasma membrane"/>
    <property type="evidence" value="ECO:0007669"/>
    <property type="project" value="UniProtKB-SubCell"/>
</dbReference>
<dbReference type="InterPro" id="IPR000731">
    <property type="entry name" value="SSD"/>
</dbReference>
<dbReference type="OrthoDB" id="2365435at2"/>
<evidence type="ECO:0000313" key="9">
    <source>
        <dbReference type="EMBL" id="RKQ93084.1"/>
    </source>
</evidence>
<feature type="transmembrane region" description="Helical" evidence="7">
    <location>
        <begin position="214"/>
        <end position="235"/>
    </location>
</feature>
<feature type="transmembrane region" description="Helical" evidence="7">
    <location>
        <begin position="247"/>
        <end position="269"/>
    </location>
</feature>
<feature type="transmembrane region" description="Helical" evidence="7">
    <location>
        <begin position="668"/>
        <end position="695"/>
    </location>
</feature>
<comment type="similarity">
    <text evidence="2">Belongs to the resistance-nodulation-cell division (RND) (TC 2.A.6) family. MmpL subfamily.</text>
</comment>
<feature type="transmembrane region" description="Helical" evidence="7">
    <location>
        <begin position="639"/>
        <end position="662"/>
    </location>
</feature>
<dbReference type="PANTHER" id="PTHR33406:SF6">
    <property type="entry name" value="MEMBRANE PROTEIN YDGH-RELATED"/>
    <property type="match status" value="1"/>
</dbReference>
<feature type="transmembrane region" description="Helical" evidence="7">
    <location>
        <begin position="322"/>
        <end position="346"/>
    </location>
</feature>
<dbReference type="Gene3D" id="1.20.1640.10">
    <property type="entry name" value="Multidrug efflux transporter AcrB transmembrane domain"/>
    <property type="match status" value="2"/>
</dbReference>
<gene>
    <name evidence="9" type="ORF">C8N24_2944</name>
</gene>
<keyword evidence="3" id="KW-1003">Cell membrane</keyword>
<feature type="transmembrane region" description="Helical" evidence="7">
    <location>
        <begin position="290"/>
        <end position="310"/>
    </location>
</feature>
<dbReference type="EMBL" id="RBIL01000001">
    <property type="protein sequence ID" value="RKQ93084.1"/>
    <property type="molecule type" value="Genomic_DNA"/>
</dbReference>
<dbReference type="PROSITE" id="PS50156">
    <property type="entry name" value="SSD"/>
    <property type="match status" value="2"/>
</dbReference>
<feature type="transmembrane region" description="Helical" evidence="7">
    <location>
        <begin position="598"/>
        <end position="618"/>
    </location>
</feature>
<comment type="subcellular location">
    <subcellularLocation>
        <location evidence="1">Cell membrane</location>
        <topology evidence="1">Multi-pass membrane protein</topology>
    </subcellularLocation>
</comment>
<feature type="transmembrane region" description="Helical" evidence="7">
    <location>
        <begin position="561"/>
        <end position="586"/>
    </location>
</feature>
<feature type="domain" description="SSD" evidence="8">
    <location>
        <begin position="564"/>
        <end position="693"/>
    </location>
</feature>
<evidence type="ECO:0000256" key="7">
    <source>
        <dbReference type="SAM" id="Phobius"/>
    </source>
</evidence>
<dbReference type="PANTHER" id="PTHR33406">
    <property type="entry name" value="MEMBRANE PROTEIN MJ1562-RELATED"/>
    <property type="match status" value="1"/>
</dbReference>
<feature type="transmembrane region" description="Helical" evidence="7">
    <location>
        <begin position="537"/>
        <end position="554"/>
    </location>
</feature>
<evidence type="ECO:0000256" key="5">
    <source>
        <dbReference type="ARBA" id="ARBA00022989"/>
    </source>
</evidence>
<evidence type="ECO:0000256" key="3">
    <source>
        <dbReference type="ARBA" id="ARBA00022475"/>
    </source>
</evidence>
<keyword evidence="10" id="KW-1185">Reference proteome</keyword>
<keyword evidence="4 7" id="KW-0812">Transmembrane</keyword>
<organism evidence="9 10">
    <name type="scientific">Solirubrobacter pauli</name>
    <dbReference type="NCBI Taxonomy" id="166793"/>
    <lineage>
        <taxon>Bacteria</taxon>
        <taxon>Bacillati</taxon>
        <taxon>Actinomycetota</taxon>
        <taxon>Thermoleophilia</taxon>
        <taxon>Solirubrobacterales</taxon>
        <taxon>Solirubrobacteraceae</taxon>
        <taxon>Solirubrobacter</taxon>
    </lineage>
</organism>
<dbReference type="InterPro" id="IPR050545">
    <property type="entry name" value="Mycobact_MmpL"/>
</dbReference>
<evidence type="ECO:0000256" key="2">
    <source>
        <dbReference type="ARBA" id="ARBA00010157"/>
    </source>
</evidence>
<name>A0A660LIU8_9ACTN</name>
<dbReference type="Pfam" id="PF03176">
    <property type="entry name" value="MMPL"/>
    <property type="match status" value="2"/>
</dbReference>
<reference evidence="9 10" key="1">
    <citation type="submission" date="2018-10" db="EMBL/GenBank/DDBJ databases">
        <title>Genomic Encyclopedia of Archaeal and Bacterial Type Strains, Phase II (KMG-II): from individual species to whole genera.</title>
        <authorList>
            <person name="Goeker M."/>
        </authorList>
    </citation>
    <scope>NUCLEOTIDE SEQUENCE [LARGE SCALE GENOMIC DNA]</scope>
    <source>
        <strain evidence="9 10">DSM 14954</strain>
    </source>
</reference>
<dbReference type="InterPro" id="IPR004869">
    <property type="entry name" value="MMPL_dom"/>
</dbReference>